<keyword evidence="3" id="KW-1185">Reference proteome</keyword>
<feature type="transmembrane region" description="Helical" evidence="1">
    <location>
        <begin position="38"/>
        <end position="58"/>
    </location>
</feature>
<dbReference type="RefSeq" id="WP_244721314.1">
    <property type="nucleotide sequence ID" value="NZ_CP095072.1"/>
</dbReference>
<evidence type="ECO:0000256" key="1">
    <source>
        <dbReference type="SAM" id="Phobius"/>
    </source>
</evidence>
<reference evidence="2 3" key="1">
    <citation type="submission" date="2022-04" db="EMBL/GenBank/DDBJ databases">
        <title>Gracilibacillus sp. isolated from saltern.</title>
        <authorList>
            <person name="Won M."/>
            <person name="Lee C.-M."/>
            <person name="Woen H.-Y."/>
            <person name="Kwon S.-W."/>
        </authorList>
    </citation>
    <scope>NUCLEOTIDE SEQUENCE [LARGE SCALE GENOMIC DNA]</scope>
    <source>
        <strain evidence="2 3">SSWR10-1</strain>
    </source>
</reference>
<evidence type="ECO:0000313" key="3">
    <source>
        <dbReference type="Proteomes" id="UP000831782"/>
    </source>
</evidence>
<organism evidence="2 3">
    <name type="scientific">Gracilibacillus caseinilyticus</name>
    <dbReference type="NCBI Taxonomy" id="2932256"/>
    <lineage>
        <taxon>Bacteria</taxon>
        <taxon>Bacillati</taxon>
        <taxon>Bacillota</taxon>
        <taxon>Bacilli</taxon>
        <taxon>Bacillales</taxon>
        <taxon>Bacillaceae</taxon>
        <taxon>Gracilibacillus</taxon>
    </lineage>
</organism>
<proteinExistence type="predicted"/>
<gene>
    <name evidence="2" type="ORF">MUN88_04370</name>
</gene>
<sequence length="61" mass="6941">MILGDISAVCMQMFTLNEWKTEIEAEYKTEMYDGTDKLAFTPNKAMGIGMIIIGILVFKFK</sequence>
<dbReference type="EMBL" id="CP095072">
    <property type="protein sequence ID" value="UOQ49360.1"/>
    <property type="molecule type" value="Genomic_DNA"/>
</dbReference>
<name>A0ABY4EY68_9BACI</name>
<accession>A0ABY4EY68</accession>
<dbReference type="Proteomes" id="UP000831782">
    <property type="component" value="Chromosome"/>
</dbReference>
<evidence type="ECO:0000313" key="2">
    <source>
        <dbReference type="EMBL" id="UOQ49360.1"/>
    </source>
</evidence>
<keyword evidence="1" id="KW-0812">Transmembrane</keyword>
<protein>
    <submittedName>
        <fullName evidence="2">Uncharacterized protein</fullName>
    </submittedName>
</protein>
<keyword evidence="1" id="KW-1133">Transmembrane helix</keyword>
<keyword evidence="1" id="KW-0472">Membrane</keyword>